<name>A0A4Q2U498_9HYPH</name>
<reference evidence="1 2" key="1">
    <citation type="submission" date="2018-12" db="EMBL/GenBank/DDBJ databases">
        <authorList>
            <person name="Grouzdev D.S."/>
            <person name="Krutkina M.S."/>
        </authorList>
    </citation>
    <scope>NUCLEOTIDE SEQUENCE [LARGE SCALE GENOMIC DNA]</scope>
    <source>
        <strain evidence="1 2">RmlP026</strain>
    </source>
</reference>
<dbReference type="Proteomes" id="UP000290759">
    <property type="component" value="Unassembled WGS sequence"/>
</dbReference>
<organism evidence="1 2">
    <name type="scientific">Lichenibacterium minor</name>
    <dbReference type="NCBI Taxonomy" id="2316528"/>
    <lineage>
        <taxon>Bacteria</taxon>
        <taxon>Pseudomonadati</taxon>
        <taxon>Pseudomonadota</taxon>
        <taxon>Alphaproteobacteria</taxon>
        <taxon>Hyphomicrobiales</taxon>
        <taxon>Lichenihabitantaceae</taxon>
        <taxon>Lichenibacterium</taxon>
    </lineage>
</organism>
<dbReference type="RefSeq" id="WP_129227333.1">
    <property type="nucleotide sequence ID" value="NZ_QYBB01000014.1"/>
</dbReference>
<accession>A0A4Q2U498</accession>
<dbReference type="AlphaFoldDB" id="A0A4Q2U498"/>
<dbReference type="EMBL" id="QYBB01000014">
    <property type="protein sequence ID" value="RYC31369.1"/>
    <property type="molecule type" value="Genomic_DNA"/>
</dbReference>
<reference evidence="1 2" key="2">
    <citation type="submission" date="2019-02" db="EMBL/GenBank/DDBJ databases">
        <title>'Lichenibacterium ramalinii' gen. nov. sp. nov., 'Lichenibacterium minor' gen. nov. sp. nov.</title>
        <authorList>
            <person name="Pankratov T."/>
        </authorList>
    </citation>
    <scope>NUCLEOTIDE SEQUENCE [LARGE SCALE GENOMIC DNA]</scope>
    <source>
        <strain evidence="1 2">RmlP026</strain>
    </source>
</reference>
<proteinExistence type="predicted"/>
<evidence type="ECO:0000313" key="1">
    <source>
        <dbReference type="EMBL" id="RYC31369.1"/>
    </source>
</evidence>
<gene>
    <name evidence="1" type="ORF">D3273_13345</name>
</gene>
<comment type="caution">
    <text evidence="1">The sequence shown here is derived from an EMBL/GenBank/DDBJ whole genome shotgun (WGS) entry which is preliminary data.</text>
</comment>
<sequence>MSAAQRVRLVAGLEPWASARPQYRLKLGSSPIPFDVLSDEALRELRGRIAHDVRRERHRRAA</sequence>
<protein>
    <submittedName>
        <fullName evidence="1">Uncharacterized protein</fullName>
    </submittedName>
</protein>
<keyword evidence="2" id="KW-1185">Reference proteome</keyword>
<evidence type="ECO:0000313" key="2">
    <source>
        <dbReference type="Proteomes" id="UP000290759"/>
    </source>
</evidence>